<dbReference type="InterPro" id="IPR036259">
    <property type="entry name" value="MFS_trans_sf"/>
</dbReference>
<dbReference type="PANTHER" id="PTHR23517">
    <property type="entry name" value="RESISTANCE PROTEIN MDTM, PUTATIVE-RELATED-RELATED"/>
    <property type="match status" value="1"/>
</dbReference>
<sequence length="318" mass="35150">MVIGWLLALPIPFLLIWAYSWSWVILANMFLGISQGITWSSAVIMKIDLVGERQRGLAMGFNEFAGYFSVGAMAWISTWIASEYGIKPYPFYLGIAIATIGLLLSAIWVKDTTPFVKIEAQQSTFSHHQNIFWATTLKDKNLSSITQAGFVNNFNDGMMWGLFPIFLAKLFFENSQIGFLVALYPAVWGIAQLITGRLADLYSKKKMLFWGMLAQGIAISALPAFTAFTPIAIVAILLGLGTAWVYPTFLAGVASMAHPTQRAESLGTFRFWRDMGYAVGALLSGIIADIWSIDWAILSVGLITIFSALIIQIRMNAN</sequence>
<keyword evidence="10" id="KW-1185">Reference proteome</keyword>
<feature type="transmembrane region" description="Helical" evidence="7">
    <location>
        <begin position="275"/>
        <end position="291"/>
    </location>
</feature>
<evidence type="ECO:0000313" key="9">
    <source>
        <dbReference type="EMBL" id="PKQ67211.1"/>
    </source>
</evidence>
<feature type="domain" description="Major facilitator superfamily (MFS) profile" evidence="8">
    <location>
        <begin position="141"/>
        <end position="318"/>
    </location>
</feature>
<dbReference type="SUPFAM" id="SSF103473">
    <property type="entry name" value="MFS general substrate transporter"/>
    <property type="match status" value="1"/>
</dbReference>
<evidence type="ECO:0000256" key="6">
    <source>
        <dbReference type="ARBA" id="ARBA00023136"/>
    </source>
</evidence>
<feature type="transmembrane region" description="Helical" evidence="7">
    <location>
        <begin position="89"/>
        <end position="109"/>
    </location>
</feature>
<keyword evidence="3" id="KW-1003">Cell membrane</keyword>
<dbReference type="AlphaFoldDB" id="A0A2N3IA62"/>
<keyword evidence="6 7" id="KW-0472">Membrane</keyword>
<reference evidence="9 10" key="1">
    <citation type="submission" date="2017-06" db="EMBL/GenBank/DDBJ databases">
        <title>Raineya orbicola gen. nov., sp. nov. a slightly thermophilic bacterium of the phylum Bacteroidetes and the description of Raineyaceae fam. nov.</title>
        <authorList>
            <person name="Albuquerque L."/>
            <person name="Polonia A.R.M."/>
            <person name="Barroso C."/>
            <person name="Froufe H.J.C."/>
            <person name="Lage O."/>
            <person name="Lobo-Da-Cunha A."/>
            <person name="Egas C."/>
            <person name="Da Costa M.S."/>
        </authorList>
    </citation>
    <scope>NUCLEOTIDE SEQUENCE [LARGE SCALE GENOMIC DNA]</scope>
    <source>
        <strain evidence="9 10">SPSPC-11</strain>
    </source>
</reference>
<keyword evidence="2" id="KW-0813">Transport</keyword>
<keyword evidence="4 7" id="KW-0812">Transmembrane</keyword>
<dbReference type="EMBL" id="NKXO01000037">
    <property type="protein sequence ID" value="PKQ67211.1"/>
    <property type="molecule type" value="Genomic_DNA"/>
</dbReference>
<feature type="transmembrane region" description="Helical" evidence="7">
    <location>
        <begin position="57"/>
        <end position="77"/>
    </location>
</feature>
<dbReference type="PROSITE" id="PS50850">
    <property type="entry name" value="MFS"/>
    <property type="match status" value="1"/>
</dbReference>
<evidence type="ECO:0000256" key="5">
    <source>
        <dbReference type="ARBA" id="ARBA00022989"/>
    </source>
</evidence>
<feature type="transmembrane region" description="Helical" evidence="7">
    <location>
        <begin position="177"/>
        <end position="195"/>
    </location>
</feature>
<evidence type="ECO:0000256" key="2">
    <source>
        <dbReference type="ARBA" id="ARBA00022448"/>
    </source>
</evidence>
<dbReference type="RefSeq" id="WP_317042766.1">
    <property type="nucleotide sequence ID" value="NZ_NKXO01000037.1"/>
</dbReference>
<accession>A0A2N3IA62</accession>
<feature type="transmembrane region" description="Helical" evidence="7">
    <location>
        <begin position="207"/>
        <end position="225"/>
    </location>
</feature>
<keyword evidence="5 7" id="KW-1133">Transmembrane helix</keyword>
<dbReference type="InterPro" id="IPR020846">
    <property type="entry name" value="MFS_dom"/>
</dbReference>
<organism evidence="9 10">
    <name type="scientific">Raineya orbicola</name>
    <dbReference type="NCBI Taxonomy" id="2016530"/>
    <lineage>
        <taxon>Bacteria</taxon>
        <taxon>Pseudomonadati</taxon>
        <taxon>Bacteroidota</taxon>
        <taxon>Cytophagia</taxon>
        <taxon>Cytophagales</taxon>
        <taxon>Raineyaceae</taxon>
        <taxon>Raineya</taxon>
    </lineage>
</organism>
<feature type="transmembrane region" description="Helical" evidence="7">
    <location>
        <begin position="150"/>
        <end position="171"/>
    </location>
</feature>
<dbReference type="PANTHER" id="PTHR23517:SF3">
    <property type="entry name" value="INTEGRAL MEMBRANE TRANSPORT PROTEIN"/>
    <property type="match status" value="1"/>
</dbReference>
<evidence type="ECO:0000259" key="8">
    <source>
        <dbReference type="PROSITE" id="PS50850"/>
    </source>
</evidence>
<dbReference type="Pfam" id="PF07690">
    <property type="entry name" value="MFS_1"/>
    <property type="match status" value="2"/>
</dbReference>
<dbReference type="GO" id="GO:0022857">
    <property type="term" value="F:transmembrane transporter activity"/>
    <property type="evidence" value="ECO:0007669"/>
    <property type="project" value="InterPro"/>
</dbReference>
<protein>
    <submittedName>
        <fullName evidence="9">Major Facilitator Superfamily</fullName>
    </submittedName>
</protein>
<feature type="transmembrane region" description="Helical" evidence="7">
    <location>
        <begin position="20"/>
        <end position="45"/>
    </location>
</feature>
<evidence type="ECO:0000256" key="4">
    <source>
        <dbReference type="ARBA" id="ARBA00022692"/>
    </source>
</evidence>
<gene>
    <name evidence="9" type="ORF">Rain11_2138</name>
</gene>
<evidence type="ECO:0000313" key="10">
    <source>
        <dbReference type="Proteomes" id="UP000233387"/>
    </source>
</evidence>
<comment type="caution">
    <text evidence="9">The sequence shown here is derived from an EMBL/GenBank/DDBJ whole genome shotgun (WGS) entry which is preliminary data.</text>
</comment>
<feature type="transmembrane region" description="Helical" evidence="7">
    <location>
        <begin position="297"/>
        <end position="315"/>
    </location>
</feature>
<name>A0A2N3IA62_9BACT</name>
<dbReference type="Gene3D" id="1.20.1250.20">
    <property type="entry name" value="MFS general substrate transporter like domains"/>
    <property type="match status" value="2"/>
</dbReference>
<evidence type="ECO:0000256" key="1">
    <source>
        <dbReference type="ARBA" id="ARBA00004651"/>
    </source>
</evidence>
<dbReference type="Proteomes" id="UP000233387">
    <property type="component" value="Unassembled WGS sequence"/>
</dbReference>
<evidence type="ECO:0000256" key="7">
    <source>
        <dbReference type="SAM" id="Phobius"/>
    </source>
</evidence>
<feature type="transmembrane region" description="Helical" evidence="7">
    <location>
        <begin position="231"/>
        <end position="254"/>
    </location>
</feature>
<proteinExistence type="predicted"/>
<dbReference type="InterPro" id="IPR050171">
    <property type="entry name" value="MFS_Transporters"/>
</dbReference>
<comment type="subcellular location">
    <subcellularLocation>
        <location evidence="1">Cell membrane</location>
        <topology evidence="1">Multi-pass membrane protein</topology>
    </subcellularLocation>
</comment>
<evidence type="ECO:0000256" key="3">
    <source>
        <dbReference type="ARBA" id="ARBA00022475"/>
    </source>
</evidence>
<dbReference type="GO" id="GO:0005886">
    <property type="term" value="C:plasma membrane"/>
    <property type="evidence" value="ECO:0007669"/>
    <property type="project" value="UniProtKB-SubCell"/>
</dbReference>
<dbReference type="InterPro" id="IPR011701">
    <property type="entry name" value="MFS"/>
</dbReference>